<comment type="caution">
    <text evidence="1">The sequence shown here is derived from an EMBL/GenBank/DDBJ whole genome shotgun (WGS) entry which is preliminary data.</text>
</comment>
<protein>
    <submittedName>
        <fullName evidence="1">Uncharacterized protein</fullName>
    </submittedName>
</protein>
<gene>
    <name evidence="1" type="ORF">HPB50_021626</name>
</gene>
<accession>A0ACB7SAB7</accession>
<evidence type="ECO:0000313" key="1">
    <source>
        <dbReference type="EMBL" id="KAH6931032.1"/>
    </source>
</evidence>
<name>A0ACB7SAB7_HYAAI</name>
<organism evidence="1 2">
    <name type="scientific">Hyalomma asiaticum</name>
    <name type="common">Tick</name>
    <dbReference type="NCBI Taxonomy" id="266040"/>
    <lineage>
        <taxon>Eukaryota</taxon>
        <taxon>Metazoa</taxon>
        <taxon>Ecdysozoa</taxon>
        <taxon>Arthropoda</taxon>
        <taxon>Chelicerata</taxon>
        <taxon>Arachnida</taxon>
        <taxon>Acari</taxon>
        <taxon>Parasitiformes</taxon>
        <taxon>Ixodida</taxon>
        <taxon>Ixodoidea</taxon>
        <taxon>Ixodidae</taxon>
        <taxon>Hyalomminae</taxon>
        <taxon>Hyalomma</taxon>
    </lineage>
</organism>
<keyword evidence="2" id="KW-1185">Reference proteome</keyword>
<dbReference type="Proteomes" id="UP000821845">
    <property type="component" value="Chromosome 5"/>
</dbReference>
<dbReference type="EMBL" id="CM023485">
    <property type="protein sequence ID" value="KAH6931032.1"/>
    <property type="molecule type" value="Genomic_DNA"/>
</dbReference>
<reference evidence="1" key="1">
    <citation type="submission" date="2020-05" db="EMBL/GenBank/DDBJ databases">
        <title>Large-scale comparative analyses of tick genomes elucidate their genetic diversity and vector capacities.</title>
        <authorList>
            <person name="Jia N."/>
            <person name="Wang J."/>
            <person name="Shi W."/>
            <person name="Du L."/>
            <person name="Sun Y."/>
            <person name="Zhan W."/>
            <person name="Jiang J."/>
            <person name="Wang Q."/>
            <person name="Zhang B."/>
            <person name="Ji P."/>
            <person name="Sakyi L.B."/>
            <person name="Cui X."/>
            <person name="Yuan T."/>
            <person name="Jiang B."/>
            <person name="Yang W."/>
            <person name="Lam T.T.-Y."/>
            <person name="Chang Q."/>
            <person name="Ding S."/>
            <person name="Wang X."/>
            <person name="Zhu J."/>
            <person name="Ruan X."/>
            <person name="Zhao L."/>
            <person name="Wei J."/>
            <person name="Que T."/>
            <person name="Du C."/>
            <person name="Cheng J."/>
            <person name="Dai P."/>
            <person name="Han X."/>
            <person name="Huang E."/>
            <person name="Gao Y."/>
            <person name="Liu J."/>
            <person name="Shao H."/>
            <person name="Ye R."/>
            <person name="Li L."/>
            <person name="Wei W."/>
            <person name="Wang X."/>
            <person name="Wang C."/>
            <person name="Yang T."/>
            <person name="Huo Q."/>
            <person name="Li W."/>
            <person name="Guo W."/>
            <person name="Chen H."/>
            <person name="Zhou L."/>
            <person name="Ni X."/>
            <person name="Tian J."/>
            <person name="Zhou Y."/>
            <person name="Sheng Y."/>
            <person name="Liu T."/>
            <person name="Pan Y."/>
            <person name="Xia L."/>
            <person name="Li J."/>
            <person name="Zhao F."/>
            <person name="Cao W."/>
        </authorList>
    </citation>
    <scope>NUCLEOTIDE SEQUENCE</scope>
    <source>
        <strain evidence="1">Hyas-2018</strain>
    </source>
</reference>
<proteinExistence type="predicted"/>
<sequence>MWYDSLQSVNKTWPEGRRSSSALSQRQHRDMEDRIYRRGEPIEAYYYDKMAKALHQSHQHPHVLLSGGASTVPDASRTARRNRWLAEFKPLEGE</sequence>
<evidence type="ECO:0000313" key="2">
    <source>
        <dbReference type="Proteomes" id="UP000821845"/>
    </source>
</evidence>